<sequence length="392" mass="40920">MNMSSAGTPKAMRNMNEMLILNRIIAGGPQSRADLSRETGLSKPTISSAVTQLIGRGLVKETGRAENAQGRKATLLEFNRKCYYVIGADLGATRIRMSVADMGGEICHYKQLAMPADHLAEPEFRDFLVQGLEGLLAEAGLHWDSIQAAAFGIPGVVNPADGEVSELVLPLRGREDVLKLANLAQLLPVPVVTENDVNLAALAEYTLSGAEKSRSLLYFSIGEGTGGGLIIGGEIYRGLGGGAGELANVVLGAGRLEDILSAGGLKQLASSIAAEQQTAPATPLLAGPEGSAEQIFNEARSGNVLAESVLDAYCRLLAEALGSICAVIAPDRVVLGGGIGGNGDLLLHRLEAELAQLQRKPRLSVSGRGDKDVVLGAIQIALQAAFGRIRGQ</sequence>
<keyword evidence="3" id="KW-0119">Carbohydrate metabolism</keyword>
<dbReference type="GO" id="GO:0042732">
    <property type="term" value="P:D-xylose metabolic process"/>
    <property type="evidence" value="ECO:0007669"/>
    <property type="project" value="UniProtKB-KW"/>
</dbReference>
<dbReference type="Pfam" id="PF00480">
    <property type="entry name" value="ROK"/>
    <property type="match status" value="1"/>
</dbReference>
<dbReference type="SUPFAM" id="SSF46785">
    <property type="entry name" value="Winged helix' DNA-binding domain"/>
    <property type="match status" value="1"/>
</dbReference>
<keyword evidence="5" id="KW-0808">Transferase</keyword>
<evidence type="ECO:0000313" key="5">
    <source>
        <dbReference type="EMBL" id="SDI64597.1"/>
    </source>
</evidence>
<dbReference type="PANTHER" id="PTHR18964">
    <property type="entry name" value="ROK (REPRESSOR, ORF, KINASE) FAMILY"/>
    <property type="match status" value="1"/>
</dbReference>
<protein>
    <submittedName>
        <fullName evidence="5">Sugar kinase of the NBD/HSP70 family, may contain an N-terminal HTH domain</fullName>
    </submittedName>
</protein>
<dbReference type="OrthoDB" id="9796533at2"/>
<dbReference type="RefSeq" id="WP_090713702.1">
    <property type="nucleotide sequence ID" value="NZ_CBCSKY010000012.1"/>
</dbReference>
<dbReference type="InterPro" id="IPR036390">
    <property type="entry name" value="WH_DNA-bd_sf"/>
</dbReference>
<reference evidence="6" key="1">
    <citation type="submission" date="2016-10" db="EMBL/GenBank/DDBJ databases">
        <authorList>
            <person name="Varghese N."/>
            <person name="Submissions S."/>
        </authorList>
    </citation>
    <scope>NUCLEOTIDE SEQUENCE [LARGE SCALE GENOMIC DNA]</scope>
    <source>
        <strain evidence="6">CGMCC 1.11012</strain>
    </source>
</reference>
<dbReference type="GO" id="GO:0016301">
    <property type="term" value="F:kinase activity"/>
    <property type="evidence" value="ECO:0007669"/>
    <property type="project" value="UniProtKB-KW"/>
</dbReference>
<dbReference type="InterPro" id="IPR000600">
    <property type="entry name" value="ROK"/>
</dbReference>
<dbReference type="Gene3D" id="1.10.10.10">
    <property type="entry name" value="Winged helix-like DNA-binding domain superfamily/Winged helix DNA-binding domain"/>
    <property type="match status" value="1"/>
</dbReference>
<feature type="domain" description="HTH marR-type" evidence="4">
    <location>
        <begin position="16"/>
        <end position="62"/>
    </location>
</feature>
<dbReference type="PANTHER" id="PTHR18964:SF149">
    <property type="entry name" value="BIFUNCTIONAL UDP-N-ACETYLGLUCOSAMINE 2-EPIMERASE_N-ACETYLMANNOSAMINE KINASE"/>
    <property type="match status" value="1"/>
</dbReference>
<gene>
    <name evidence="5" type="ORF">SAMN05216192_10741</name>
</gene>
<dbReference type="Proteomes" id="UP000199050">
    <property type="component" value="Unassembled WGS sequence"/>
</dbReference>
<dbReference type="GO" id="GO:0003700">
    <property type="term" value="F:DNA-binding transcription factor activity"/>
    <property type="evidence" value="ECO:0007669"/>
    <property type="project" value="InterPro"/>
</dbReference>
<dbReference type="CDD" id="cd23763">
    <property type="entry name" value="ASKHA_ATPase_ROK"/>
    <property type="match status" value="1"/>
</dbReference>
<evidence type="ECO:0000256" key="1">
    <source>
        <dbReference type="ARBA" id="ARBA00002486"/>
    </source>
</evidence>
<organism evidence="5 6">
    <name type="scientific">Paenibacillus typhae</name>
    <dbReference type="NCBI Taxonomy" id="1174501"/>
    <lineage>
        <taxon>Bacteria</taxon>
        <taxon>Bacillati</taxon>
        <taxon>Bacillota</taxon>
        <taxon>Bacilli</taxon>
        <taxon>Bacillales</taxon>
        <taxon>Paenibacillaceae</taxon>
        <taxon>Paenibacillus</taxon>
    </lineage>
</organism>
<dbReference type="Gene3D" id="3.30.420.40">
    <property type="match status" value="2"/>
</dbReference>
<evidence type="ECO:0000259" key="4">
    <source>
        <dbReference type="Pfam" id="PF12802"/>
    </source>
</evidence>
<keyword evidence="3" id="KW-0859">Xylose metabolism</keyword>
<dbReference type="SUPFAM" id="SSF53067">
    <property type="entry name" value="Actin-like ATPase domain"/>
    <property type="match status" value="1"/>
</dbReference>
<dbReference type="InterPro" id="IPR000835">
    <property type="entry name" value="HTH_MarR-typ"/>
</dbReference>
<dbReference type="InterPro" id="IPR036388">
    <property type="entry name" value="WH-like_DNA-bd_sf"/>
</dbReference>
<dbReference type="AlphaFoldDB" id="A0A1G8M9S4"/>
<keyword evidence="6" id="KW-1185">Reference proteome</keyword>
<proteinExistence type="inferred from homology"/>
<evidence type="ECO:0000256" key="2">
    <source>
        <dbReference type="ARBA" id="ARBA00006479"/>
    </source>
</evidence>
<comment type="function">
    <text evidence="1">Transcriptional repressor of xylose-utilizing enzymes.</text>
</comment>
<dbReference type="STRING" id="1174501.SAMN05216192_10741"/>
<dbReference type="Pfam" id="PF12802">
    <property type="entry name" value="MarR_2"/>
    <property type="match status" value="1"/>
</dbReference>
<name>A0A1G8M9S4_9BACL</name>
<keyword evidence="5" id="KW-0418">Kinase</keyword>
<comment type="similarity">
    <text evidence="2">Belongs to the ROK (NagC/XylR) family.</text>
</comment>
<dbReference type="InterPro" id="IPR043129">
    <property type="entry name" value="ATPase_NBD"/>
</dbReference>
<dbReference type="EMBL" id="FNDX01000007">
    <property type="protein sequence ID" value="SDI64597.1"/>
    <property type="molecule type" value="Genomic_DNA"/>
</dbReference>
<evidence type="ECO:0000313" key="6">
    <source>
        <dbReference type="Proteomes" id="UP000199050"/>
    </source>
</evidence>
<accession>A0A1G8M9S4</accession>
<evidence type="ECO:0000256" key="3">
    <source>
        <dbReference type="ARBA" id="ARBA00022629"/>
    </source>
</evidence>